<evidence type="ECO:0000313" key="1">
    <source>
        <dbReference type="EMBL" id="MBL0427661.1"/>
    </source>
</evidence>
<keyword evidence="2" id="KW-1185">Reference proteome</keyword>
<dbReference type="RefSeq" id="WP_201692295.1">
    <property type="nucleotide sequence ID" value="NZ_JAEQND010000013.1"/>
</dbReference>
<dbReference type="EMBL" id="JAEQND010000013">
    <property type="protein sequence ID" value="MBL0427661.1"/>
    <property type="molecule type" value="Genomic_DNA"/>
</dbReference>
<proteinExistence type="predicted"/>
<organism evidence="1 2">
    <name type="scientific">Ramlibacter alkalitolerans</name>
    <dbReference type="NCBI Taxonomy" id="2039631"/>
    <lineage>
        <taxon>Bacteria</taxon>
        <taxon>Pseudomonadati</taxon>
        <taxon>Pseudomonadota</taxon>
        <taxon>Betaproteobacteria</taxon>
        <taxon>Burkholderiales</taxon>
        <taxon>Comamonadaceae</taxon>
        <taxon>Ramlibacter</taxon>
    </lineage>
</organism>
<reference evidence="1 2" key="1">
    <citation type="journal article" date="2017" name="Int. J. Syst. Evol. Microbiol.">
        <title>Ramlibacter alkalitolerans sp. nov., alkali-tolerant bacterium isolated from soil of ginseng.</title>
        <authorList>
            <person name="Lee D.H."/>
            <person name="Cha C.J."/>
        </authorList>
    </citation>
    <scope>NUCLEOTIDE SEQUENCE [LARGE SCALE GENOMIC DNA]</scope>
    <source>
        <strain evidence="1 2">KACC 19305</strain>
    </source>
</reference>
<sequence length="84" mass="9585">MTSPDFAYVPDTRLVAGKSVPVLLVTFKGEAIALFSEANRQAGDVRTLRERADDYVGTYGYLAEWRRRWNNGDRCNWSEALRVD</sequence>
<dbReference type="Proteomes" id="UP000622707">
    <property type="component" value="Unassembled WGS sequence"/>
</dbReference>
<comment type="caution">
    <text evidence="1">The sequence shown here is derived from an EMBL/GenBank/DDBJ whole genome shotgun (WGS) entry which is preliminary data.</text>
</comment>
<gene>
    <name evidence="1" type="ORF">JI746_21280</name>
</gene>
<name>A0ABS1JU58_9BURK</name>
<protein>
    <submittedName>
        <fullName evidence="1">Uncharacterized protein</fullName>
    </submittedName>
</protein>
<evidence type="ECO:0000313" key="2">
    <source>
        <dbReference type="Proteomes" id="UP000622707"/>
    </source>
</evidence>
<accession>A0ABS1JU58</accession>